<feature type="compositionally biased region" description="Low complexity" evidence="3">
    <location>
        <begin position="414"/>
        <end position="426"/>
    </location>
</feature>
<dbReference type="Gene3D" id="1.10.10.10">
    <property type="entry name" value="Winged helix-like DNA-binding domain superfamily/Winged helix DNA-binding domain"/>
    <property type="match status" value="1"/>
</dbReference>
<evidence type="ECO:0000256" key="2">
    <source>
        <dbReference type="PROSITE-ProRule" id="PRU00089"/>
    </source>
</evidence>
<dbReference type="GO" id="GO:0000981">
    <property type="term" value="F:DNA-binding transcription factor activity, RNA polymerase II-specific"/>
    <property type="evidence" value="ECO:0007669"/>
    <property type="project" value="TreeGrafter"/>
</dbReference>
<dbReference type="GO" id="GO:0000978">
    <property type="term" value="F:RNA polymerase II cis-regulatory region sequence-specific DNA binding"/>
    <property type="evidence" value="ECO:0007669"/>
    <property type="project" value="TreeGrafter"/>
</dbReference>
<dbReference type="GO" id="GO:0005634">
    <property type="term" value="C:nucleus"/>
    <property type="evidence" value="ECO:0007669"/>
    <property type="project" value="UniProtKB-SubCell"/>
</dbReference>
<evidence type="ECO:0000256" key="3">
    <source>
        <dbReference type="SAM" id="MobiDB-lite"/>
    </source>
</evidence>
<dbReference type="GO" id="GO:0030154">
    <property type="term" value="P:cell differentiation"/>
    <property type="evidence" value="ECO:0007669"/>
    <property type="project" value="TreeGrafter"/>
</dbReference>
<dbReference type="PROSITE" id="PS50039">
    <property type="entry name" value="FORK_HEAD_3"/>
    <property type="match status" value="1"/>
</dbReference>
<dbReference type="WBParaSite" id="Gr19_v10_g17109.t2">
    <property type="protein sequence ID" value="Gr19_v10_g17109.t2"/>
    <property type="gene ID" value="Gr19_v10_g17109"/>
</dbReference>
<feature type="region of interest" description="Disordered" evidence="3">
    <location>
        <begin position="407"/>
        <end position="439"/>
    </location>
</feature>
<dbReference type="InterPro" id="IPR036388">
    <property type="entry name" value="WH-like_DNA-bd_sf"/>
</dbReference>
<evidence type="ECO:0000313" key="5">
    <source>
        <dbReference type="Proteomes" id="UP000887572"/>
    </source>
</evidence>
<dbReference type="InterPro" id="IPR050211">
    <property type="entry name" value="FOX_domain-containing"/>
</dbReference>
<organism evidence="5 6">
    <name type="scientific">Globodera rostochiensis</name>
    <name type="common">Golden nematode worm</name>
    <name type="synonym">Heterodera rostochiensis</name>
    <dbReference type="NCBI Taxonomy" id="31243"/>
    <lineage>
        <taxon>Eukaryota</taxon>
        <taxon>Metazoa</taxon>
        <taxon>Ecdysozoa</taxon>
        <taxon>Nematoda</taxon>
        <taxon>Chromadorea</taxon>
        <taxon>Rhabditida</taxon>
        <taxon>Tylenchina</taxon>
        <taxon>Tylenchomorpha</taxon>
        <taxon>Tylenchoidea</taxon>
        <taxon>Heteroderidae</taxon>
        <taxon>Heteroderinae</taxon>
        <taxon>Globodera</taxon>
    </lineage>
</organism>
<name>A0A914HGB6_GLORO</name>
<keyword evidence="1 2" id="KW-0238">DNA-binding</keyword>
<dbReference type="PANTHER" id="PTHR11829:SF343">
    <property type="entry name" value="FORK-HEAD DOMAIN-CONTAINING PROTEIN"/>
    <property type="match status" value="1"/>
</dbReference>
<evidence type="ECO:0000256" key="1">
    <source>
        <dbReference type="ARBA" id="ARBA00023125"/>
    </source>
</evidence>
<evidence type="ECO:0000259" key="4">
    <source>
        <dbReference type="PROSITE" id="PS50039"/>
    </source>
</evidence>
<dbReference type="Pfam" id="PF00250">
    <property type="entry name" value="Forkhead"/>
    <property type="match status" value="1"/>
</dbReference>
<dbReference type="Proteomes" id="UP000887572">
    <property type="component" value="Unplaced"/>
</dbReference>
<dbReference type="SUPFAM" id="SSF46785">
    <property type="entry name" value="Winged helix' DNA-binding domain"/>
    <property type="match status" value="1"/>
</dbReference>
<keyword evidence="2" id="KW-0539">Nucleus</keyword>
<sequence length="543" mass="60882">MSVDQIKEEFYQWDAEKDSSSSNLQSAQTPLAEFDNELALGDHLPDNSTTIKDVVPQANRGGGGGKQKGGRWERQKWLQNRVPYTYTELIAMAINSQSDQRATLAEIYEFLRVNFDCFRGAYTGWKNCIRHTLTLAKSFHKVPRAERAGRVGLGNYWALSDYFHRRSLAGGLGRRSQKTGVRKAFHNIEEQKKQNLHSNDVEKALAANVKSVDEHKHNATSNHWEQQQSNDVEELLRRIGIPPKAAPCGKEQQMDGDKGNAQHRLRQQPSLSPAAVQFEAAQTRTNRIGAGTKLDLLLTKMGHLRNAKCHATASTLRAASTSSSSYFPSNAPLHNVHDKQQLLPSRHASIADLDHLLAHPPFTSTISSLASALIQKADSSPSNVQQLQKQPATNGMDEEEVITVDEDESVGVEQQQQQQQQQLQRQDFGGGQALSRQNQNCQDGPSVAFVAQVSAWLGLVAGELRLRLQCDGKNGSMVLSSNHQARGAIHRLQFVPVDDRELVIRQFVGDKLYQEKRWTWHECQEEQTLHAIRGICFHFFFCR</sequence>
<feature type="domain" description="Fork-head" evidence="4">
    <location>
        <begin position="81"/>
        <end position="178"/>
    </location>
</feature>
<keyword evidence="5" id="KW-1185">Reference proteome</keyword>
<dbReference type="InterPro" id="IPR001766">
    <property type="entry name" value="Fork_head_dom"/>
</dbReference>
<dbReference type="GO" id="GO:0009653">
    <property type="term" value="P:anatomical structure morphogenesis"/>
    <property type="evidence" value="ECO:0007669"/>
    <property type="project" value="TreeGrafter"/>
</dbReference>
<feature type="region of interest" description="Disordered" evidence="3">
    <location>
        <begin position="50"/>
        <end position="72"/>
    </location>
</feature>
<accession>A0A914HGB6</accession>
<dbReference type="PRINTS" id="PR00053">
    <property type="entry name" value="FORKHEAD"/>
</dbReference>
<dbReference type="CDD" id="cd00059">
    <property type="entry name" value="FH_FOX"/>
    <property type="match status" value="1"/>
</dbReference>
<feature type="DNA-binding region" description="Fork-head" evidence="2">
    <location>
        <begin position="81"/>
        <end position="178"/>
    </location>
</feature>
<proteinExistence type="predicted"/>
<comment type="subcellular location">
    <subcellularLocation>
        <location evidence="2">Nucleus</location>
    </subcellularLocation>
</comment>
<dbReference type="AlphaFoldDB" id="A0A914HGB6"/>
<reference evidence="6" key="1">
    <citation type="submission" date="2022-11" db="UniProtKB">
        <authorList>
            <consortium name="WormBaseParasite"/>
        </authorList>
    </citation>
    <scope>IDENTIFICATION</scope>
</reference>
<dbReference type="SMART" id="SM00339">
    <property type="entry name" value="FH"/>
    <property type="match status" value="1"/>
</dbReference>
<dbReference type="PANTHER" id="PTHR11829">
    <property type="entry name" value="FORKHEAD BOX PROTEIN"/>
    <property type="match status" value="1"/>
</dbReference>
<protein>
    <submittedName>
        <fullName evidence="6">Fork-head domain-containing protein</fullName>
    </submittedName>
</protein>
<dbReference type="InterPro" id="IPR036390">
    <property type="entry name" value="WH_DNA-bd_sf"/>
</dbReference>
<evidence type="ECO:0000313" key="6">
    <source>
        <dbReference type="WBParaSite" id="Gr19_v10_g17109.t2"/>
    </source>
</evidence>